<name>A0A166TIQ3_9AGAM</name>
<dbReference type="Proteomes" id="UP000076532">
    <property type="component" value="Unassembled WGS sequence"/>
</dbReference>
<evidence type="ECO:0000313" key="2">
    <source>
        <dbReference type="EMBL" id="KZP30653.1"/>
    </source>
</evidence>
<dbReference type="EMBL" id="KV417492">
    <property type="protein sequence ID" value="KZP30653.1"/>
    <property type="molecule type" value="Genomic_DNA"/>
</dbReference>
<evidence type="ECO:0000313" key="3">
    <source>
        <dbReference type="Proteomes" id="UP000076532"/>
    </source>
</evidence>
<gene>
    <name evidence="2" type="ORF">FIBSPDRAFT_850100</name>
</gene>
<evidence type="ECO:0000256" key="1">
    <source>
        <dbReference type="SAM" id="MobiDB-lite"/>
    </source>
</evidence>
<keyword evidence="3" id="KW-1185">Reference proteome</keyword>
<protein>
    <submittedName>
        <fullName evidence="2">Uncharacterized protein</fullName>
    </submittedName>
</protein>
<feature type="non-terminal residue" evidence="2">
    <location>
        <position position="78"/>
    </location>
</feature>
<feature type="region of interest" description="Disordered" evidence="1">
    <location>
        <begin position="58"/>
        <end position="78"/>
    </location>
</feature>
<proteinExistence type="predicted"/>
<accession>A0A166TIQ3</accession>
<reference evidence="2 3" key="1">
    <citation type="journal article" date="2016" name="Mol. Biol. Evol.">
        <title>Comparative Genomics of Early-Diverging Mushroom-Forming Fungi Provides Insights into the Origins of Lignocellulose Decay Capabilities.</title>
        <authorList>
            <person name="Nagy L.G."/>
            <person name="Riley R."/>
            <person name="Tritt A."/>
            <person name="Adam C."/>
            <person name="Daum C."/>
            <person name="Floudas D."/>
            <person name="Sun H."/>
            <person name="Yadav J.S."/>
            <person name="Pangilinan J."/>
            <person name="Larsson K.H."/>
            <person name="Matsuura K."/>
            <person name="Barry K."/>
            <person name="Labutti K."/>
            <person name="Kuo R."/>
            <person name="Ohm R.A."/>
            <person name="Bhattacharya S.S."/>
            <person name="Shirouzu T."/>
            <person name="Yoshinaga Y."/>
            <person name="Martin F.M."/>
            <person name="Grigoriev I.V."/>
            <person name="Hibbett D.S."/>
        </authorList>
    </citation>
    <scope>NUCLEOTIDE SEQUENCE [LARGE SCALE GENOMIC DNA]</scope>
    <source>
        <strain evidence="2 3">CBS 109695</strain>
    </source>
</reference>
<organism evidence="2 3">
    <name type="scientific">Athelia psychrophila</name>
    <dbReference type="NCBI Taxonomy" id="1759441"/>
    <lineage>
        <taxon>Eukaryota</taxon>
        <taxon>Fungi</taxon>
        <taxon>Dikarya</taxon>
        <taxon>Basidiomycota</taxon>
        <taxon>Agaricomycotina</taxon>
        <taxon>Agaricomycetes</taxon>
        <taxon>Agaricomycetidae</taxon>
        <taxon>Atheliales</taxon>
        <taxon>Atheliaceae</taxon>
        <taxon>Athelia</taxon>
    </lineage>
</organism>
<dbReference type="AlphaFoldDB" id="A0A166TIQ3"/>
<sequence>MSECPLSPRRPVPALGAACIIDRSATAAGFPPRRLAIPWSTSARPRVATLSPAPALEVSPTAVSTPPRTVPRMLSPTP</sequence>